<dbReference type="Gene3D" id="2.60.40.420">
    <property type="entry name" value="Cupredoxins - blue copper proteins"/>
    <property type="match status" value="1"/>
</dbReference>
<accession>A0AAP0JFC5</accession>
<evidence type="ECO:0000256" key="2">
    <source>
        <dbReference type="ARBA" id="ARBA00023180"/>
    </source>
</evidence>
<evidence type="ECO:0000313" key="6">
    <source>
        <dbReference type="EMBL" id="KAK9133131.1"/>
    </source>
</evidence>
<dbReference type="PANTHER" id="PTHR33021">
    <property type="entry name" value="BLUE COPPER PROTEIN"/>
    <property type="match status" value="1"/>
</dbReference>
<keyword evidence="7" id="KW-1185">Reference proteome</keyword>
<dbReference type="InterPro" id="IPR008972">
    <property type="entry name" value="Cupredoxin"/>
</dbReference>
<name>A0AAP0JFC5_9MAGN</name>
<feature type="signal peptide" evidence="4">
    <location>
        <begin position="1"/>
        <end position="25"/>
    </location>
</feature>
<comment type="caution">
    <text evidence="6">The sequence shown here is derived from an EMBL/GenBank/DDBJ whole genome shotgun (WGS) entry which is preliminary data.</text>
</comment>
<evidence type="ECO:0000313" key="7">
    <source>
        <dbReference type="Proteomes" id="UP001419268"/>
    </source>
</evidence>
<dbReference type="Proteomes" id="UP001419268">
    <property type="component" value="Unassembled WGS sequence"/>
</dbReference>
<organism evidence="6 7">
    <name type="scientific">Stephania cephalantha</name>
    <dbReference type="NCBI Taxonomy" id="152367"/>
    <lineage>
        <taxon>Eukaryota</taxon>
        <taxon>Viridiplantae</taxon>
        <taxon>Streptophyta</taxon>
        <taxon>Embryophyta</taxon>
        <taxon>Tracheophyta</taxon>
        <taxon>Spermatophyta</taxon>
        <taxon>Magnoliopsida</taxon>
        <taxon>Ranunculales</taxon>
        <taxon>Menispermaceae</taxon>
        <taxon>Menispermoideae</taxon>
        <taxon>Cissampelideae</taxon>
        <taxon>Stephania</taxon>
    </lineage>
</organism>
<keyword evidence="3" id="KW-0812">Transmembrane</keyword>
<dbReference type="EMBL" id="JBBNAG010000005">
    <property type="protein sequence ID" value="KAK9133131.1"/>
    <property type="molecule type" value="Genomic_DNA"/>
</dbReference>
<evidence type="ECO:0000256" key="3">
    <source>
        <dbReference type="SAM" id="Phobius"/>
    </source>
</evidence>
<dbReference type="CDD" id="cd04216">
    <property type="entry name" value="Phytocyanin"/>
    <property type="match status" value="1"/>
</dbReference>
<feature type="transmembrane region" description="Helical" evidence="3">
    <location>
        <begin position="168"/>
        <end position="188"/>
    </location>
</feature>
<protein>
    <recommendedName>
        <fullName evidence="5">Phytocyanin domain-containing protein</fullName>
    </recommendedName>
</protein>
<dbReference type="SUPFAM" id="SSF49503">
    <property type="entry name" value="Cupredoxins"/>
    <property type="match status" value="1"/>
</dbReference>
<sequence>MKRNGVVMIVAMALQLLLLSGFSSGDESSNVVIEDTEVKNKRHHVVGEDRGWDSSSDIASWSSDRLFMVGDDIWFAYSAAEEMIAELKSKEEFESCEVSNPIRTYADGLNIVPLVDEGHRYFASSKAEKCKNGLKLHVDVAPIGGHKHKAEQLLAQPPKPSAATSPQLSLLIVFSYLIISCTAVFLLVQQF</sequence>
<keyword evidence="3" id="KW-0472">Membrane</keyword>
<dbReference type="InterPro" id="IPR003245">
    <property type="entry name" value="Phytocyanin_dom"/>
</dbReference>
<reference evidence="6 7" key="1">
    <citation type="submission" date="2024-01" db="EMBL/GenBank/DDBJ databases">
        <title>Genome assemblies of Stephania.</title>
        <authorList>
            <person name="Yang L."/>
        </authorList>
    </citation>
    <scope>NUCLEOTIDE SEQUENCE [LARGE SCALE GENOMIC DNA]</scope>
    <source>
        <strain evidence="6">JXDWG</strain>
        <tissue evidence="6">Leaf</tissue>
    </source>
</reference>
<dbReference type="AlphaFoldDB" id="A0AAP0JFC5"/>
<keyword evidence="3" id="KW-1133">Transmembrane helix</keyword>
<evidence type="ECO:0000259" key="5">
    <source>
        <dbReference type="PROSITE" id="PS51485"/>
    </source>
</evidence>
<dbReference type="GO" id="GO:0005886">
    <property type="term" value="C:plasma membrane"/>
    <property type="evidence" value="ECO:0007669"/>
    <property type="project" value="TreeGrafter"/>
</dbReference>
<proteinExistence type="predicted"/>
<dbReference type="FunFam" id="2.60.40.420:FF:000034">
    <property type="entry name" value="Cupredoxin superfamily protein"/>
    <property type="match status" value="1"/>
</dbReference>
<feature type="domain" description="Phytocyanin" evidence="5">
    <location>
        <begin position="42"/>
        <end position="142"/>
    </location>
</feature>
<keyword evidence="2" id="KW-0325">Glycoprotein</keyword>
<gene>
    <name evidence="6" type="ORF">Scep_012659</name>
</gene>
<feature type="chain" id="PRO_5042884325" description="Phytocyanin domain-containing protein" evidence="4">
    <location>
        <begin position="26"/>
        <end position="191"/>
    </location>
</feature>
<keyword evidence="1" id="KW-1015">Disulfide bond</keyword>
<evidence type="ECO:0000256" key="4">
    <source>
        <dbReference type="SAM" id="SignalP"/>
    </source>
</evidence>
<dbReference type="PANTHER" id="PTHR33021:SF31">
    <property type="entry name" value="OS02G0720100 PROTEIN"/>
    <property type="match status" value="1"/>
</dbReference>
<dbReference type="PROSITE" id="PS51485">
    <property type="entry name" value="PHYTOCYANIN"/>
    <property type="match status" value="1"/>
</dbReference>
<keyword evidence="4" id="KW-0732">Signal</keyword>
<dbReference type="InterPro" id="IPR039391">
    <property type="entry name" value="Phytocyanin-like"/>
</dbReference>
<dbReference type="Pfam" id="PF02298">
    <property type="entry name" value="Cu_bind_like"/>
    <property type="match status" value="1"/>
</dbReference>
<evidence type="ECO:0000256" key="1">
    <source>
        <dbReference type="ARBA" id="ARBA00023157"/>
    </source>
</evidence>
<dbReference type="GO" id="GO:0009055">
    <property type="term" value="F:electron transfer activity"/>
    <property type="evidence" value="ECO:0007669"/>
    <property type="project" value="InterPro"/>
</dbReference>